<name>X1NCI0_9ZZZZ</name>
<sequence length="29" mass="3278">QSLKPTKQVLYIDGFFLTVDSGSLEYLSK</sequence>
<feature type="non-terminal residue" evidence="1">
    <location>
        <position position="1"/>
    </location>
</feature>
<dbReference type="AlphaFoldDB" id="X1NCI0"/>
<accession>X1NCI0</accession>
<organism evidence="1">
    <name type="scientific">marine sediment metagenome</name>
    <dbReference type="NCBI Taxonomy" id="412755"/>
    <lineage>
        <taxon>unclassified sequences</taxon>
        <taxon>metagenomes</taxon>
        <taxon>ecological metagenomes</taxon>
    </lineage>
</organism>
<comment type="caution">
    <text evidence="1">The sequence shown here is derived from an EMBL/GenBank/DDBJ whole genome shotgun (WGS) entry which is preliminary data.</text>
</comment>
<evidence type="ECO:0000313" key="1">
    <source>
        <dbReference type="EMBL" id="GAI24495.1"/>
    </source>
</evidence>
<proteinExistence type="predicted"/>
<gene>
    <name evidence="1" type="ORF">S06H3_27891</name>
</gene>
<protein>
    <submittedName>
        <fullName evidence="1">Uncharacterized protein</fullName>
    </submittedName>
</protein>
<dbReference type="EMBL" id="BARV01016220">
    <property type="protein sequence ID" value="GAI24495.1"/>
    <property type="molecule type" value="Genomic_DNA"/>
</dbReference>
<reference evidence="1" key="1">
    <citation type="journal article" date="2014" name="Front. Microbiol.">
        <title>High frequency of phylogenetically diverse reductive dehalogenase-homologous genes in deep subseafloor sedimentary metagenomes.</title>
        <authorList>
            <person name="Kawai M."/>
            <person name="Futagami T."/>
            <person name="Toyoda A."/>
            <person name="Takaki Y."/>
            <person name="Nishi S."/>
            <person name="Hori S."/>
            <person name="Arai W."/>
            <person name="Tsubouchi T."/>
            <person name="Morono Y."/>
            <person name="Uchiyama I."/>
            <person name="Ito T."/>
            <person name="Fujiyama A."/>
            <person name="Inagaki F."/>
            <person name="Takami H."/>
        </authorList>
    </citation>
    <scope>NUCLEOTIDE SEQUENCE</scope>
    <source>
        <strain evidence="1">Expedition CK06-06</strain>
    </source>
</reference>